<accession>A0A380ZGS6</accession>
<reference evidence="1 2" key="1">
    <citation type="submission" date="2018-06" db="EMBL/GenBank/DDBJ databases">
        <authorList>
            <consortium name="Pathogen Informatics"/>
            <person name="Doyle S."/>
        </authorList>
    </citation>
    <scope>NUCLEOTIDE SEQUENCE [LARGE SCALE GENOMIC DNA]</scope>
    <source>
        <strain evidence="1 2">NCTC12862</strain>
    </source>
</reference>
<organism evidence="1 2">
    <name type="scientific">Bartonella doshiae</name>
    <dbReference type="NCBI Taxonomy" id="33044"/>
    <lineage>
        <taxon>Bacteria</taxon>
        <taxon>Pseudomonadati</taxon>
        <taxon>Pseudomonadota</taxon>
        <taxon>Alphaproteobacteria</taxon>
        <taxon>Hyphomicrobiales</taxon>
        <taxon>Bartonellaceae</taxon>
        <taxon>Bartonella</taxon>
    </lineage>
</organism>
<dbReference type="EMBL" id="UFTF01000001">
    <property type="protein sequence ID" value="SUV45385.1"/>
    <property type="molecule type" value="Genomic_DNA"/>
</dbReference>
<evidence type="ECO:0000313" key="1">
    <source>
        <dbReference type="EMBL" id="SUV45385.1"/>
    </source>
</evidence>
<gene>
    <name evidence="1" type="ORF">NCTC12862_01123</name>
</gene>
<sequence>MSLLLKIIKPKLSKIIRELSVGNDKIFEGLKDNKKLQWLYCFMLLFLTKGCHL</sequence>
<proteinExistence type="predicted"/>
<evidence type="ECO:0000313" key="2">
    <source>
        <dbReference type="Proteomes" id="UP000254950"/>
    </source>
</evidence>
<dbReference type="AlphaFoldDB" id="A0A380ZGS6"/>
<name>A0A380ZGS6_BARDO</name>
<dbReference type="Proteomes" id="UP000254950">
    <property type="component" value="Unassembled WGS sequence"/>
</dbReference>
<protein>
    <submittedName>
        <fullName evidence="1">Uncharacterized protein</fullName>
    </submittedName>
</protein>